<dbReference type="CDD" id="cd03257">
    <property type="entry name" value="ABC_NikE_OppD_transporters"/>
    <property type="match status" value="2"/>
</dbReference>
<evidence type="ECO:0000313" key="7">
    <source>
        <dbReference type="Proteomes" id="UP000032120"/>
    </source>
</evidence>
<dbReference type="InterPro" id="IPR027417">
    <property type="entry name" value="P-loop_NTPase"/>
</dbReference>
<dbReference type="SUPFAM" id="SSF52540">
    <property type="entry name" value="P-loop containing nucleoside triphosphate hydrolases"/>
    <property type="match status" value="2"/>
</dbReference>
<keyword evidence="7" id="KW-1185">Reference proteome</keyword>
<organism evidence="6 7">
    <name type="scientific">Leucobacter komagatae</name>
    <dbReference type="NCBI Taxonomy" id="55969"/>
    <lineage>
        <taxon>Bacteria</taxon>
        <taxon>Bacillati</taxon>
        <taxon>Actinomycetota</taxon>
        <taxon>Actinomycetes</taxon>
        <taxon>Micrococcales</taxon>
        <taxon>Microbacteriaceae</taxon>
        <taxon>Leucobacter</taxon>
    </lineage>
</organism>
<dbReference type="PANTHER" id="PTHR43776">
    <property type="entry name" value="TRANSPORT ATP-BINDING PROTEIN"/>
    <property type="match status" value="1"/>
</dbReference>
<keyword evidence="2" id="KW-0813">Transport</keyword>
<feature type="domain" description="ABC transporter" evidence="5">
    <location>
        <begin position="304"/>
        <end position="547"/>
    </location>
</feature>
<dbReference type="PANTHER" id="PTHR43776:SF7">
    <property type="entry name" value="D,D-DIPEPTIDE TRANSPORT ATP-BINDING PROTEIN DDPF-RELATED"/>
    <property type="match status" value="1"/>
</dbReference>
<accession>A0A0D0HVP3</accession>
<dbReference type="GO" id="GO:0055085">
    <property type="term" value="P:transmembrane transport"/>
    <property type="evidence" value="ECO:0007669"/>
    <property type="project" value="UniProtKB-ARBA"/>
</dbReference>
<dbReference type="GO" id="GO:0005524">
    <property type="term" value="F:ATP binding"/>
    <property type="evidence" value="ECO:0007669"/>
    <property type="project" value="UniProtKB-KW"/>
</dbReference>
<proteinExistence type="inferred from homology"/>
<dbReference type="InterPro" id="IPR017871">
    <property type="entry name" value="ABC_transporter-like_CS"/>
</dbReference>
<dbReference type="Pfam" id="PF00005">
    <property type="entry name" value="ABC_tran"/>
    <property type="match status" value="2"/>
</dbReference>
<evidence type="ECO:0000259" key="5">
    <source>
        <dbReference type="PROSITE" id="PS50893"/>
    </source>
</evidence>
<name>A0A0D0HVP3_9MICO</name>
<keyword evidence="3" id="KW-0547">Nucleotide-binding</keyword>
<dbReference type="InterPro" id="IPR003439">
    <property type="entry name" value="ABC_transporter-like_ATP-bd"/>
</dbReference>
<dbReference type="SMART" id="SM00382">
    <property type="entry name" value="AAA"/>
    <property type="match status" value="2"/>
</dbReference>
<sequence>MTEPLVQVAGLRIRFGELTAVHELGFELYPGQCVALVGESGSGKSVTVRSLLGLVGRGATVEADTLRLGGRDLQSLSPGEWRKLRGAEVGLVMQDALVSLDPLVRVGDQVAEPIRAHGQLARAARGRRAVELLASAGVPEAQMRAKQYPHELSGGLRQRALIASAIAAGPRVLIADEPTTALDVTVQAQVLELLDSLREQGMGLILVSHDLAVVSQLADEILVMHNGRVVEQGPTARVLGAPASSYTKQLLAAIPSRGSRGRSLTITSEAEVDASVGEKGSVDRSVAVADRTIPAAVQREAPVLQALDLVKSYARPGGGQTRALDRVSFALRRGSTLGIVGESGSGKSTAANVVLGFTAPDSGRVLLDGKPWSELRERGRRPLRHRIQSISQDPLGSFDPRANVQAILTETLEAVGVPARERRDRAVELLERVDLGGEHLARNPLELSGGQRQRVAISRALATSPEVLVCDEAVSALDVSIQAQVLDLLSDLQRDTGVSLLFISHDLGVISHVADEVIVMRRGQVVEAGRTQTVFDEPRHEYTRQLVDAIPRLRFHGADPTLTHTPNESIHTS</sequence>
<dbReference type="EMBL" id="JXSQ01000025">
    <property type="protein sequence ID" value="KIP51681.1"/>
    <property type="molecule type" value="Genomic_DNA"/>
</dbReference>
<dbReference type="Gene3D" id="3.40.50.300">
    <property type="entry name" value="P-loop containing nucleotide triphosphate hydrolases"/>
    <property type="match status" value="2"/>
</dbReference>
<dbReference type="PROSITE" id="PS50893">
    <property type="entry name" value="ABC_TRANSPORTER_2"/>
    <property type="match status" value="2"/>
</dbReference>
<dbReference type="RefSeq" id="WP_042545035.1">
    <property type="nucleotide sequence ID" value="NZ_JXSQ01000025.1"/>
</dbReference>
<keyword evidence="4 6" id="KW-0067">ATP-binding</keyword>
<dbReference type="AlphaFoldDB" id="A0A0D0HVP3"/>
<dbReference type="Proteomes" id="UP000032120">
    <property type="component" value="Unassembled WGS sequence"/>
</dbReference>
<dbReference type="NCBIfam" id="NF008453">
    <property type="entry name" value="PRK11308.1"/>
    <property type="match status" value="2"/>
</dbReference>
<dbReference type="Pfam" id="PF08352">
    <property type="entry name" value="oligo_HPY"/>
    <property type="match status" value="2"/>
</dbReference>
<dbReference type="PROSITE" id="PS00211">
    <property type="entry name" value="ABC_TRANSPORTER_1"/>
    <property type="match status" value="1"/>
</dbReference>
<gene>
    <name evidence="6" type="ORF">SD72_13735</name>
</gene>
<dbReference type="GO" id="GO:0015833">
    <property type="term" value="P:peptide transport"/>
    <property type="evidence" value="ECO:0007669"/>
    <property type="project" value="InterPro"/>
</dbReference>
<feature type="domain" description="ABC transporter" evidence="5">
    <location>
        <begin position="6"/>
        <end position="251"/>
    </location>
</feature>
<comment type="caution">
    <text evidence="6">The sequence shown here is derived from an EMBL/GenBank/DDBJ whole genome shotgun (WGS) entry which is preliminary data.</text>
</comment>
<reference evidence="6 7" key="1">
    <citation type="submission" date="2015-01" db="EMBL/GenBank/DDBJ databases">
        <title>Draft genome sequence of Leucobacter komagatae strain VKM ST2845.</title>
        <authorList>
            <person name="Karlyshev A.V."/>
            <person name="Kudryashova E.B."/>
        </authorList>
    </citation>
    <scope>NUCLEOTIDE SEQUENCE [LARGE SCALE GENOMIC DNA]</scope>
    <source>
        <strain evidence="6 7">VKM ST2845</strain>
    </source>
</reference>
<comment type="similarity">
    <text evidence="1">Belongs to the ABC transporter superfamily.</text>
</comment>
<evidence type="ECO:0000256" key="3">
    <source>
        <dbReference type="ARBA" id="ARBA00022741"/>
    </source>
</evidence>
<dbReference type="GO" id="GO:0016887">
    <property type="term" value="F:ATP hydrolysis activity"/>
    <property type="evidence" value="ECO:0007669"/>
    <property type="project" value="InterPro"/>
</dbReference>
<dbReference type="InterPro" id="IPR013563">
    <property type="entry name" value="Oligopep_ABC_C"/>
</dbReference>
<dbReference type="InterPro" id="IPR050319">
    <property type="entry name" value="ABC_transp_ATP-bind"/>
</dbReference>
<protein>
    <submittedName>
        <fullName evidence="6">ABC transporter ATP-binding protein</fullName>
    </submittedName>
</protein>
<dbReference type="InterPro" id="IPR003593">
    <property type="entry name" value="AAA+_ATPase"/>
</dbReference>
<dbReference type="OrthoDB" id="4008250at2"/>
<evidence type="ECO:0000313" key="6">
    <source>
        <dbReference type="EMBL" id="KIP51681.1"/>
    </source>
</evidence>
<evidence type="ECO:0000256" key="2">
    <source>
        <dbReference type="ARBA" id="ARBA00022448"/>
    </source>
</evidence>
<evidence type="ECO:0000256" key="4">
    <source>
        <dbReference type="ARBA" id="ARBA00022840"/>
    </source>
</evidence>
<evidence type="ECO:0000256" key="1">
    <source>
        <dbReference type="ARBA" id="ARBA00005417"/>
    </source>
</evidence>